<reference evidence="2" key="1">
    <citation type="journal article" date="2020" name="mSystems">
        <title>Genome- and Community-Level Interaction Insights into Carbon Utilization and Element Cycling Functions of Hydrothermarchaeota in Hydrothermal Sediment.</title>
        <authorList>
            <person name="Zhou Z."/>
            <person name="Liu Y."/>
            <person name="Xu W."/>
            <person name="Pan J."/>
            <person name="Luo Z.H."/>
            <person name="Li M."/>
        </authorList>
    </citation>
    <scope>NUCLEOTIDE SEQUENCE [LARGE SCALE GENOMIC DNA]</scope>
    <source>
        <strain evidence="2">SpSt-339</strain>
    </source>
</reference>
<dbReference type="AlphaFoldDB" id="A0A7C2P260"/>
<comment type="caution">
    <text evidence="2">The sequence shown here is derived from an EMBL/GenBank/DDBJ whole genome shotgun (WGS) entry which is preliminary data.</text>
</comment>
<evidence type="ECO:0000259" key="1">
    <source>
        <dbReference type="Pfam" id="PF18480"/>
    </source>
</evidence>
<proteinExistence type="predicted"/>
<gene>
    <name evidence="2" type="ORF">ENQ76_15950</name>
</gene>
<dbReference type="Pfam" id="PF18480">
    <property type="entry name" value="DUF5615"/>
    <property type="match status" value="1"/>
</dbReference>
<sequence length="115" mass="12679">MSVRFYLDHNVPGAVAEGLQARGVDVLTAQDDGRAAASDEQLPDRATELDRVLFSHDSDVLRIAANRQRAQQPFCGVVWVHPETLSIGDLIDQLELLAQLADPEDCSLRVLYLPL</sequence>
<protein>
    <recommendedName>
        <fullName evidence="1">DUF5615 domain-containing protein</fullName>
    </recommendedName>
</protein>
<accession>A0A7C2P260</accession>
<evidence type="ECO:0000313" key="2">
    <source>
        <dbReference type="EMBL" id="HEN16954.1"/>
    </source>
</evidence>
<feature type="domain" description="DUF5615" evidence="1">
    <location>
        <begin position="4"/>
        <end position="78"/>
    </location>
</feature>
<organism evidence="2">
    <name type="scientific">Schlesneria paludicola</name>
    <dbReference type="NCBI Taxonomy" id="360056"/>
    <lineage>
        <taxon>Bacteria</taxon>
        <taxon>Pseudomonadati</taxon>
        <taxon>Planctomycetota</taxon>
        <taxon>Planctomycetia</taxon>
        <taxon>Planctomycetales</taxon>
        <taxon>Planctomycetaceae</taxon>
        <taxon>Schlesneria</taxon>
    </lineage>
</organism>
<dbReference type="InterPro" id="IPR041049">
    <property type="entry name" value="DUF5615"/>
</dbReference>
<dbReference type="EMBL" id="DSOK01000438">
    <property type="protein sequence ID" value="HEN16954.1"/>
    <property type="molecule type" value="Genomic_DNA"/>
</dbReference>
<name>A0A7C2P260_9PLAN</name>